<dbReference type="AlphaFoldDB" id="A0A0T9UV79"/>
<dbReference type="GO" id="GO:0004519">
    <property type="term" value="F:endonuclease activity"/>
    <property type="evidence" value="ECO:0007669"/>
    <property type="project" value="UniProtKB-KW"/>
</dbReference>
<keyword evidence="3" id="KW-0235">DNA replication</keyword>
<dbReference type="GO" id="GO:0006260">
    <property type="term" value="P:DNA replication"/>
    <property type="evidence" value="ECO:0007669"/>
    <property type="project" value="UniProtKB-KW"/>
</dbReference>
<keyword evidence="6" id="KW-0378">Hydrolase</keyword>
<dbReference type="Proteomes" id="UP000041595">
    <property type="component" value="Unassembled WGS sequence"/>
</dbReference>
<keyword evidence="4" id="KW-0540">Nuclease</keyword>
<evidence type="ECO:0000256" key="4">
    <source>
        <dbReference type="ARBA" id="ARBA00022722"/>
    </source>
</evidence>
<organism evidence="8 9">
    <name type="scientific">Yersinia aldovae</name>
    <dbReference type="NCBI Taxonomy" id="29483"/>
    <lineage>
        <taxon>Bacteria</taxon>
        <taxon>Pseudomonadati</taxon>
        <taxon>Pseudomonadota</taxon>
        <taxon>Gammaproteobacteria</taxon>
        <taxon>Enterobacterales</taxon>
        <taxon>Yersiniaceae</taxon>
        <taxon>Yersinia</taxon>
    </lineage>
</organism>
<evidence type="ECO:0000256" key="2">
    <source>
        <dbReference type="ARBA" id="ARBA00009260"/>
    </source>
</evidence>
<evidence type="ECO:0000256" key="5">
    <source>
        <dbReference type="ARBA" id="ARBA00022759"/>
    </source>
</evidence>
<comment type="similarity">
    <text evidence="2">Belongs to the phage GPA family.</text>
</comment>
<evidence type="ECO:0000313" key="9">
    <source>
        <dbReference type="Proteomes" id="UP000041595"/>
    </source>
</evidence>
<evidence type="ECO:0000256" key="3">
    <source>
        <dbReference type="ARBA" id="ARBA00022705"/>
    </source>
</evidence>
<evidence type="ECO:0000256" key="1">
    <source>
        <dbReference type="ARBA" id="ARBA00003293"/>
    </source>
</evidence>
<evidence type="ECO:0000259" key="7">
    <source>
        <dbReference type="Pfam" id="PF05840"/>
    </source>
</evidence>
<name>A0A0T9UV79_YERAL</name>
<proteinExistence type="inferred from homology"/>
<dbReference type="GO" id="GO:0016787">
    <property type="term" value="F:hydrolase activity"/>
    <property type="evidence" value="ECO:0007669"/>
    <property type="project" value="UniProtKB-KW"/>
</dbReference>
<feature type="domain" description="Replication gene A protein-like" evidence="7">
    <location>
        <begin position="139"/>
        <end position="468"/>
    </location>
</feature>
<keyword evidence="5" id="KW-0255">Endonuclease</keyword>
<dbReference type="EMBL" id="CQEJ01000032">
    <property type="protein sequence ID" value="CNL74310.1"/>
    <property type="molecule type" value="Genomic_DNA"/>
</dbReference>
<sequence length="759" mass="85716">MSLNFLSRTTPTPPLPYPGSGAAVPAYAYPGSKPRETLPGIQRPLTREQLIQGQAVLDHIDTLPHFLRSQFVSRYEYLLANKGLSDANKWLVFVFDLRIWPRIQVVNSKNVMRLSASMSFSTDAPTYASLAGMHDKELRRFARKIGDELMVAYNHHCDECIKANQGDRAVLLQTDAQVRIYGDLARMARAFNITPMHWRKYLKDRLDITSAIASLSRLVNPEWWERKLKAQRTRWREALLIAVGNVSRDMSASSYASKQAIREVFARRQSNLEYLKSCQLENIETGERIDLIDKVMASISNPEIRRMELMSTIAGIEKYAASQKHVGMFLTVTTPSKYHPTRVIGKGDNEKVQLNHRWDDEAYSPKDGQRYLCNIWSKMRTAFKDNKLSVYGMRVVEPHHDGTPHWHMMLFCERRQRQQIIDIMRRYALKEDSDERGAAKYRFECKHLNKGGAAGYIAKYIAKNIDGYALEGERDHETGELLTESAAAVTAWAATWRIPQFRPIGIPSMGAYRECRHIRFISLAESFDETVEAVRHAADEGDFAAYIAAQGGTNSGNQTVRVAKRVADELNAYDEEVQKVVGIYAPHLGADHVHETRTTQWRIVSGAVDVEPLTLKSASGAPRSPVNNCGLGGNTQATNDPNGEAKTPVMAMEYPPDAVIDWSDTAAVKAIVARVKEKQPTISKMQRSYDPTKGRLIAPSARLTREERQRIPQIRNDLLLNDISAQRWVLESLARGAKMSVGDAVIHYPALSDWPEFDD</sequence>
<protein>
    <submittedName>
        <fullName evidence="8">Phage replication protein</fullName>
    </submittedName>
</protein>
<comment type="function">
    <text evidence="1">Possible endonuclease which induces a single-strand cut and initiates DNA replication.</text>
</comment>
<dbReference type="InterPro" id="IPR008766">
    <property type="entry name" value="Replication_gene_A-like"/>
</dbReference>
<accession>A0A0T9UV79</accession>
<evidence type="ECO:0000313" key="8">
    <source>
        <dbReference type="EMBL" id="CNL74310.1"/>
    </source>
</evidence>
<dbReference type="RefSeq" id="WP_042840491.1">
    <property type="nucleotide sequence ID" value="NZ_CQEJ01000032.1"/>
</dbReference>
<gene>
    <name evidence="8" type="ORF">ERS137965_03830</name>
</gene>
<reference evidence="8 9" key="1">
    <citation type="submission" date="2015-03" db="EMBL/GenBank/DDBJ databases">
        <authorList>
            <person name="Murphy D."/>
        </authorList>
    </citation>
    <scope>NUCLEOTIDE SEQUENCE [LARGE SCALE GENOMIC DNA]</scope>
    <source>
        <strain evidence="8 9">IP06005</strain>
    </source>
</reference>
<dbReference type="Pfam" id="PF05840">
    <property type="entry name" value="Phage_GPA"/>
    <property type="match status" value="1"/>
</dbReference>
<dbReference type="eggNOG" id="ENOG502Z7TX">
    <property type="taxonomic scope" value="Bacteria"/>
</dbReference>
<evidence type="ECO:0000256" key="6">
    <source>
        <dbReference type="ARBA" id="ARBA00022801"/>
    </source>
</evidence>